<comment type="caution">
    <text evidence="3">The sequence shown here is derived from an EMBL/GenBank/DDBJ whole genome shotgun (WGS) entry which is preliminary data.</text>
</comment>
<dbReference type="Gene3D" id="2.40.260.10">
    <property type="entry name" value="Sortase"/>
    <property type="match status" value="1"/>
</dbReference>
<sequence length="263" mass="29816">MDNFVESSLHEKDVRDLLGIPRKTLWLTLKHFFKYAVIFSLIFAAIFTLANGPALWQKLKYFWKTEYKNQPYSNYPNINANNSQQVFLPDIGNIPSSTQVSLNELKIENNHLMIVKINVDAPIVWQVDENNILANLKNGVVHYKGTALPGQNGNIFITGHSSNYWWEKGNYNHVFALLPQMVVGDIIIINYNNTKYAYRVSNVFEVKPSQLSVLAPTPTPILTLMTCVPVGTTLRRLIVQADQIWPSASESTAPVLELPFLNP</sequence>
<accession>A0A2G9YR78</accession>
<dbReference type="AlphaFoldDB" id="A0A2G9YR78"/>
<dbReference type="SUPFAM" id="SSF63817">
    <property type="entry name" value="Sortase"/>
    <property type="match status" value="1"/>
</dbReference>
<feature type="transmembrane region" description="Helical" evidence="2">
    <location>
        <begin position="32"/>
        <end position="56"/>
    </location>
</feature>
<keyword evidence="1" id="KW-0378">Hydrolase</keyword>
<gene>
    <name evidence="3" type="ORF">COX39_01305</name>
</gene>
<evidence type="ECO:0000256" key="1">
    <source>
        <dbReference type="ARBA" id="ARBA00022801"/>
    </source>
</evidence>
<dbReference type="InterPro" id="IPR005754">
    <property type="entry name" value="Sortase"/>
</dbReference>
<protein>
    <recommendedName>
        <fullName evidence="5">Sortase</fullName>
    </recommendedName>
</protein>
<dbReference type="Pfam" id="PF04203">
    <property type="entry name" value="Sortase"/>
    <property type="match status" value="1"/>
</dbReference>
<dbReference type="Proteomes" id="UP000231567">
    <property type="component" value="Unassembled WGS sequence"/>
</dbReference>
<dbReference type="NCBIfam" id="TIGR01076">
    <property type="entry name" value="sortase_fam"/>
    <property type="match status" value="1"/>
</dbReference>
<dbReference type="EMBL" id="PCRM01000020">
    <property type="protein sequence ID" value="PIP21750.1"/>
    <property type="molecule type" value="Genomic_DNA"/>
</dbReference>
<keyword evidence="2" id="KW-0812">Transmembrane</keyword>
<name>A0A2G9YR78_9BACT</name>
<dbReference type="GO" id="GO:0016787">
    <property type="term" value="F:hydrolase activity"/>
    <property type="evidence" value="ECO:0007669"/>
    <property type="project" value="UniProtKB-KW"/>
</dbReference>
<organism evidence="3 4">
    <name type="scientific">Candidatus Nealsonbacteria bacterium CG23_combo_of_CG06-09_8_20_14_all_40_13</name>
    <dbReference type="NCBI Taxonomy" id="1974724"/>
    <lineage>
        <taxon>Bacteria</taxon>
        <taxon>Candidatus Nealsoniibacteriota</taxon>
    </lineage>
</organism>
<dbReference type="CDD" id="cd06166">
    <property type="entry name" value="Sortase_D_2"/>
    <property type="match status" value="1"/>
</dbReference>
<dbReference type="InterPro" id="IPR042000">
    <property type="entry name" value="Sortase_D_2"/>
</dbReference>
<proteinExistence type="predicted"/>
<evidence type="ECO:0000256" key="2">
    <source>
        <dbReference type="SAM" id="Phobius"/>
    </source>
</evidence>
<evidence type="ECO:0008006" key="5">
    <source>
        <dbReference type="Google" id="ProtNLM"/>
    </source>
</evidence>
<evidence type="ECO:0000313" key="4">
    <source>
        <dbReference type="Proteomes" id="UP000231567"/>
    </source>
</evidence>
<keyword evidence="2" id="KW-1133">Transmembrane helix</keyword>
<reference evidence="3 4" key="1">
    <citation type="submission" date="2017-09" db="EMBL/GenBank/DDBJ databases">
        <title>Depth-based differentiation of microbial function through sediment-hosted aquifers and enrichment of novel symbionts in the deep terrestrial subsurface.</title>
        <authorList>
            <person name="Probst A.J."/>
            <person name="Ladd B."/>
            <person name="Jarett J.K."/>
            <person name="Geller-Mcgrath D.E."/>
            <person name="Sieber C.M."/>
            <person name="Emerson J.B."/>
            <person name="Anantharaman K."/>
            <person name="Thomas B.C."/>
            <person name="Malmstrom R."/>
            <person name="Stieglmeier M."/>
            <person name="Klingl A."/>
            <person name="Woyke T."/>
            <person name="Ryan C.M."/>
            <person name="Banfield J.F."/>
        </authorList>
    </citation>
    <scope>NUCLEOTIDE SEQUENCE [LARGE SCALE GENOMIC DNA]</scope>
    <source>
        <strain evidence="3">CG23_combo_of_CG06-09_8_20_14_all_40_13</strain>
    </source>
</reference>
<evidence type="ECO:0000313" key="3">
    <source>
        <dbReference type="EMBL" id="PIP21750.1"/>
    </source>
</evidence>
<dbReference type="InterPro" id="IPR023365">
    <property type="entry name" value="Sortase_dom-sf"/>
</dbReference>
<keyword evidence="2" id="KW-0472">Membrane</keyword>